<comment type="caution">
    <text evidence="12">The sequence shown here is derived from an EMBL/GenBank/DDBJ whole genome shotgun (WGS) entry which is preliminary data.</text>
</comment>
<reference evidence="12 13" key="1">
    <citation type="submission" date="2024-10" db="EMBL/GenBank/DDBJ databases">
        <title>Updated reference genomes for cyclostephanoid diatoms.</title>
        <authorList>
            <person name="Roberts W.R."/>
            <person name="Alverson A.J."/>
        </authorList>
    </citation>
    <scope>NUCLEOTIDE SEQUENCE [LARGE SCALE GENOMIC DNA]</scope>
    <source>
        <strain evidence="12 13">AJA228-03</strain>
    </source>
</reference>
<feature type="compositionally biased region" description="Low complexity" evidence="10">
    <location>
        <begin position="40"/>
        <end position="55"/>
    </location>
</feature>
<feature type="region of interest" description="Disordered" evidence="10">
    <location>
        <begin position="70"/>
        <end position="275"/>
    </location>
</feature>
<dbReference type="InterPro" id="IPR005135">
    <property type="entry name" value="Endo/exonuclease/phosphatase"/>
</dbReference>
<accession>A0ABD3RH73</accession>
<feature type="region of interest" description="Disordered" evidence="10">
    <location>
        <begin position="26"/>
        <end position="55"/>
    </location>
</feature>
<feature type="binding site" evidence="7">
    <location>
        <position position="331"/>
    </location>
    <ligand>
        <name>Mg(2+)</name>
        <dbReference type="ChEBI" id="CHEBI:18420"/>
        <label>1</label>
    </ligand>
</feature>
<dbReference type="SUPFAM" id="SSF56219">
    <property type="entry name" value="DNase I-like"/>
    <property type="match status" value="1"/>
</dbReference>
<dbReference type="PROSITE" id="PS00728">
    <property type="entry name" value="AP_NUCLEASE_F1_3"/>
    <property type="match status" value="1"/>
</dbReference>
<feature type="binding site" evidence="7">
    <location>
        <position position="300"/>
    </location>
    <ligand>
        <name>Mg(2+)</name>
        <dbReference type="ChEBI" id="CHEBI:18420"/>
        <label>1</label>
    </ligand>
</feature>
<dbReference type="EC" id="3.1.-.-" evidence="9"/>
<evidence type="ECO:0000313" key="13">
    <source>
        <dbReference type="Proteomes" id="UP001530377"/>
    </source>
</evidence>
<dbReference type="GO" id="GO:0016787">
    <property type="term" value="F:hydrolase activity"/>
    <property type="evidence" value="ECO:0007669"/>
    <property type="project" value="UniProtKB-KW"/>
</dbReference>
<keyword evidence="3 7" id="KW-0479">Metal-binding</keyword>
<dbReference type="InterPro" id="IPR004808">
    <property type="entry name" value="AP_endonuc_1"/>
</dbReference>
<feature type="active site" evidence="6">
    <location>
        <position position="485"/>
    </location>
</feature>
<feature type="compositionally biased region" description="Low complexity" evidence="10">
    <location>
        <begin position="110"/>
        <end position="125"/>
    </location>
</feature>
<sequence>MNIIILLLSSPPREFLPAQCCLRPFHHPTPPPPPQPPSSSLPRSRSHSYSYSSYSTIRVRNHHRLGFASYRRTYDSDSRPRRLSPPPPRSTHPPSTNVAPRLGPIERMTSGRSTRGASSSPVVVDADADADADEKIDSISLTRNDEGKMTTTTKTTEGETASTTTSTIGDDSIIVAEEGGGNESESAAIRRKRKNSASSPSLPPPPPPPPAAAAPASASASASAASATESSSDDVDASSTAPSSSSSAPSAAKTTTSTKKTKASTHQQWTERTPLIRLWDPTSTSTSTSSSTTFTIISWNVAGLRALIRNRPDALPELARKYDVDVLCLQETKLQVENMDDPKLKLREYFDDRMGEYDRHWSYSIDRRGYSGTAMFIRRRGGMDGVIGGGGGGSKERKKKKQATLGAFFASSVVPDDGGEGKMGGGGGGGKDDGTSTSHDARDDDSLSRLLRPTSVVTELGLPKHDGEGRTITAEFPLFYLTNVYVPNSGQKLDRLAYRTEEWDSDFVTRMKRLEDDGKRPVIWLGDLNVAHGAKDTWNEGARHLAKSAGTTAEERASFDAQLGAGYVDAFRRLHPDARGHYTYWSQRAGNREPNRGLRLDYFVCSGSLMEDDRDGTKRALVRDSYMLPDESGSDHCPIVLLNWVSSKLRLDKSAQSKQKLGATQFY</sequence>
<evidence type="ECO:0000256" key="10">
    <source>
        <dbReference type="SAM" id="MobiDB-lite"/>
    </source>
</evidence>
<feature type="region of interest" description="Disordered" evidence="10">
    <location>
        <begin position="412"/>
        <end position="447"/>
    </location>
</feature>
<evidence type="ECO:0000256" key="8">
    <source>
        <dbReference type="PIRSR" id="PIRSR604808-3"/>
    </source>
</evidence>
<evidence type="ECO:0000256" key="6">
    <source>
        <dbReference type="PIRSR" id="PIRSR604808-1"/>
    </source>
</evidence>
<keyword evidence="7" id="KW-0464">Manganese</keyword>
<evidence type="ECO:0000256" key="2">
    <source>
        <dbReference type="ARBA" id="ARBA00007092"/>
    </source>
</evidence>
<dbReference type="AlphaFoldDB" id="A0ABD3RH73"/>
<feature type="site" description="Important for catalytic activity" evidence="8">
    <location>
        <position position="601"/>
    </location>
</feature>
<feature type="active site" description="Proton donor/acceptor" evidence="6">
    <location>
        <position position="527"/>
    </location>
</feature>
<feature type="compositionally biased region" description="Low complexity" evidence="10">
    <location>
        <begin position="213"/>
        <end position="230"/>
    </location>
</feature>
<evidence type="ECO:0000256" key="4">
    <source>
        <dbReference type="ARBA" id="ARBA00022801"/>
    </source>
</evidence>
<feature type="compositionally biased region" description="Pro residues" evidence="10">
    <location>
        <begin position="27"/>
        <end position="39"/>
    </location>
</feature>
<evidence type="ECO:0000256" key="7">
    <source>
        <dbReference type="PIRSR" id="PIRSR604808-2"/>
    </source>
</evidence>
<feature type="compositionally biased region" description="Basic and acidic residues" evidence="10">
    <location>
        <begin position="133"/>
        <end position="148"/>
    </location>
</feature>
<dbReference type="PROSITE" id="PS51435">
    <property type="entry name" value="AP_NUCLEASE_F1_4"/>
    <property type="match status" value="1"/>
</dbReference>
<dbReference type="InterPro" id="IPR020848">
    <property type="entry name" value="AP_endonuclease_F1_CS"/>
</dbReference>
<dbReference type="CDD" id="cd09087">
    <property type="entry name" value="Ape1-like_AP-endo"/>
    <property type="match status" value="1"/>
</dbReference>
<dbReference type="Proteomes" id="UP001530377">
    <property type="component" value="Unassembled WGS sequence"/>
</dbReference>
<feature type="domain" description="Endonuclease/exonuclease/phosphatase" evidence="11">
    <location>
        <begin position="454"/>
        <end position="636"/>
    </location>
</feature>
<feature type="binding site" evidence="7">
    <location>
        <position position="636"/>
    </location>
    <ligand>
        <name>Mg(2+)</name>
        <dbReference type="ChEBI" id="CHEBI:18420"/>
        <label>1</label>
    </ligand>
</feature>
<name>A0ABD3RH73_9STRA</name>
<feature type="binding site" evidence="7">
    <location>
        <position position="527"/>
    </location>
    <ligand>
        <name>Mg(2+)</name>
        <dbReference type="ChEBI" id="CHEBI:18420"/>
        <label>1</label>
    </ligand>
</feature>
<feature type="domain" description="Endonuclease/exonuclease/phosphatase" evidence="11">
    <location>
        <begin position="297"/>
        <end position="379"/>
    </location>
</feature>
<gene>
    <name evidence="12" type="ORF">ACHAXA_000893</name>
</gene>
<comment type="cofactor">
    <cofactor evidence="7 9">
        <name>Mg(2+)</name>
        <dbReference type="ChEBI" id="CHEBI:18420"/>
    </cofactor>
    <cofactor evidence="7 9">
        <name>Mn(2+)</name>
        <dbReference type="ChEBI" id="CHEBI:29035"/>
    </cofactor>
    <text evidence="7 9">Probably binds two magnesium or manganese ions per subunit.</text>
</comment>
<dbReference type="GO" id="GO:0046872">
    <property type="term" value="F:metal ion binding"/>
    <property type="evidence" value="ECO:0007669"/>
    <property type="project" value="UniProtKB-KW"/>
</dbReference>
<feature type="compositionally biased region" description="Basic and acidic residues" evidence="10">
    <location>
        <begin position="430"/>
        <end position="447"/>
    </location>
</feature>
<dbReference type="NCBIfam" id="TIGR00633">
    <property type="entry name" value="xth"/>
    <property type="match status" value="1"/>
</dbReference>
<proteinExistence type="inferred from homology"/>
<keyword evidence="9" id="KW-0234">DNA repair</keyword>
<comment type="cofactor">
    <cofactor evidence="1">
        <name>Mn(2+)</name>
        <dbReference type="ChEBI" id="CHEBI:29035"/>
    </cofactor>
</comment>
<dbReference type="GO" id="GO:0006281">
    <property type="term" value="P:DNA repair"/>
    <property type="evidence" value="ECO:0007669"/>
    <property type="project" value="UniProtKB-KW"/>
</dbReference>
<evidence type="ECO:0000256" key="9">
    <source>
        <dbReference type="RuleBase" id="RU362131"/>
    </source>
</evidence>
<keyword evidence="9" id="KW-0227">DNA damage</keyword>
<keyword evidence="4" id="KW-0378">Hydrolase</keyword>
<keyword evidence="5 7" id="KW-0460">Magnesium</keyword>
<feature type="site" description="Interaction with DNA substrate" evidence="8">
    <location>
        <position position="636"/>
    </location>
</feature>
<keyword evidence="13" id="KW-1185">Reference proteome</keyword>
<comment type="similarity">
    <text evidence="2 9">Belongs to the DNA repair enzymes AP/ExoA family.</text>
</comment>
<dbReference type="PANTHER" id="PTHR22748:SF6">
    <property type="entry name" value="DNA-(APURINIC OR APYRIMIDINIC SITE) ENDONUCLEASE"/>
    <property type="match status" value="1"/>
</dbReference>
<dbReference type="InterPro" id="IPR036691">
    <property type="entry name" value="Endo/exonu/phosph_ase_sf"/>
</dbReference>
<evidence type="ECO:0000256" key="1">
    <source>
        <dbReference type="ARBA" id="ARBA00001936"/>
    </source>
</evidence>
<evidence type="ECO:0000313" key="12">
    <source>
        <dbReference type="EMBL" id="KAL3806820.1"/>
    </source>
</evidence>
<dbReference type="Pfam" id="PF03372">
    <property type="entry name" value="Exo_endo_phos"/>
    <property type="match status" value="2"/>
</dbReference>
<evidence type="ECO:0000256" key="3">
    <source>
        <dbReference type="ARBA" id="ARBA00022723"/>
    </source>
</evidence>
<organism evidence="12 13">
    <name type="scientific">Cyclostephanos tholiformis</name>
    <dbReference type="NCBI Taxonomy" id="382380"/>
    <lineage>
        <taxon>Eukaryota</taxon>
        <taxon>Sar</taxon>
        <taxon>Stramenopiles</taxon>
        <taxon>Ochrophyta</taxon>
        <taxon>Bacillariophyta</taxon>
        <taxon>Coscinodiscophyceae</taxon>
        <taxon>Thalassiosirophycidae</taxon>
        <taxon>Stephanodiscales</taxon>
        <taxon>Stephanodiscaceae</taxon>
        <taxon>Cyclostephanos</taxon>
    </lineage>
</organism>
<feature type="compositionally biased region" description="Low complexity" evidence="10">
    <location>
        <begin position="149"/>
        <end position="187"/>
    </location>
</feature>
<evidence type="ECO:0000259" key="11">
    <source>
        <dbReference type="Pfam" id="PF03372"/>
    </source>
</evidence>
<feature type="active site" description="Proton acceptor" evidence="6">
    <location>
        <position position="636"/>
    </location>
</feature>
<feature type="compositionally biased region" description="Pro residues" evidence="10">
    <location>
        <begin position="201"/>
        <end position="212"/>
    </location>
</feature>
<dbReference type="PANTHER" id="PTHR22748">
    <property type="entry name" value="AP ENDONUCLEASE"/>
    <property type="match status" value="1"/>
</dbReference>
<feature type="compositionally biased region" description="Low complexity" evidence="10">
    <location>
        <begin position="237"/>
        <end position="258"/>
    </location>
</feature>
<feature type="binding site" evidence="7">
    <location>
        <position position="635"/>
    </location>
    <ligand>
        <name>Mg(2+)</name>
        <dbReference type="ChEBI" id="CHEBI:18420"/>
        <label>1</label>
    </ligand>
</feature>
<feature type="binding site" evidence="7">
    <location>
        <position position="529"/>
    </location>
    <ligand>
        <name>Mg(2+)</name>
        <dbReference type="ChEBI" id="CHEBI:18420"/>
        <label>1</label>
    </ligand>
</feature>
<dbReference type="EMBL" id="JALLPB020000727">
    <property type="protein sequence ID" value="KAL3806820.1"/>
    <property type="molecule type" value="Genomic_DNA"/>
</dbReference>
<evidence type="ECO:0000256" key="5">
    <source>
        <dbReference type="ARBA" id="ARBA00022842"/>
    </source>
</evidence>
<dbReference type="Gene3D" id="3.60.10.10">
    <property type="entry name" value="Endonuclease/exonuclease/phosphatase"/>
    <property type="match status" value="1"/>
</dbReference>
<protein>
    <recommendedName>
        <fullName evidence="9">DNA-(apurinic or apyrimidinic site) endonuclease</fullName>
        <ecNumber evidence="9">3.1.-.-</ecNumber>
    </recommendedName>
</protein>
<feature type="site" description="Transition state stabilizer" evidence="8">
    <location>
        <position position="529"/>
    </location>
</feature>